<gene>
    <name evidence="3" type="ORF">EH32_01005</name>
</gene>
<proteinExistence type="predicted"/>
<dbReference type="EMBL" id="JMIX01000010">
    <property type="protein sequence ID" value="KEO92352.1"/>
    <property type="molecule type" value="Genomic_DNA"/>
</dbReference>
<evidence type="ECO:0000256" key="1">
    <source>
        <dbReference type="SAM" id="MobiDB-lite"/>
    </source>
</evidence>
<dbReference type="PATRIC" id="fig|39960.10.peg.589"/>
<organism evidence="3 4">
    <name type="scientific">Erythrobacter litoralis</name>
    <dbReference type="NCBI Taxonomy" id="39960"/>
    <lineage>
        <taxon>Bacteria</taxon>
        <taxon>Pseudomonadati</taxon>
        <taxon>Pseudomonadota</taxon>
        <taxon>Alphaproteobacteria</taxon>
        <taxon>Sphingomonadales</taxon>
        <taxon>Erythrobacteraceae</taxon>
        <taxon>Erythrobacter/Porphyrobacter group</taxon>
        <taxon>Erythrobacter</taxon>
    </lineage>
</organism>
<keyword evidence="2" id="KW-0472">Membrane</keyword>
<dbReference type="AlphaFoldDB" id="A0A074N307"/>
<evidence type="ECO:0000313" key="3">
    <source>
        <dbReference type="EMBL" id="KEO92352.1"/>
    </source>
</evidence>
<keyword evidence="4" id="KW-1185">Reference proteome</keyword>
<comment type="caution">
    <text evidence="3">The sequence shown here is derived from an EMBL/GenBank/DDBJ whole genome shotgun (WGS) entry which is preliminary data.</text>
</comment>
<dbReference type="Proteomes" id="UP000027866">
    <property type="component" value="Unassembled WGS sequence"/>
</dbReference>
<reference evidence="3 4" key="1">
    <citation type="submission" date="2014-04" db="EMBL/GenBank/DDBJ databases">
        <title>A comprehensive comparison of genomes of Erythrobacter spp. Strains.</title>
        <authorList>
            <person name="Zheng Q."/>
        </authorList>
    </citation>
    <scope>NUCLEOTIDE SEQUENCE [LARGE SCALE GENOMIC DNA]</scope>
    <source>
        <strain evidence="3 4">DSM 8509</strain>
    </source>
</reference>
<name>A0A074N307_9SPHN</name>
<dbReference type="KEGG" id="elq:Ga0102493_111508"/>
<evidence type="ECO:0000313" key="4">
    <source>
        <dbReference type="Proteomes" id="UP000027866"/>
    </source>
</evidence>
<evidence type="ECO:0008006" key="5">
    <source>
        <dbReference type="Google" id="ProtNLM"/>
    </source>
</evidence>
<feature type="transmembrane region" description="Helical" evidence="2">
    <location>
        <begin position="88"/>
        <end position="108"/>
    </location>
</feature>
<keyword evidence="2" id="KW-0812">Transmembrane</keyword>
<feature type="region of interest" description="Disordered" evidence="1">
    <location>
        <begin position="1"/>
        <end position="30"/>
    </location>
</feature>
<protein>
    <recommendedName>
        <fullName evidence="5">DUF4129 domain-containing protein</fullName>
    </recommendedName>
</protein>
<dbReference type="RefSeq" id="WP_241765592.1">
    <property type="nucleotide sequence ID" value="NZ_JMIX01000010.1"/>
</dbReference>
<evidence type="ECO:0000256" key="2">
    <source>
        <dbReference type="SAM" id="Phobius"/>
    </source>
</evidence>
<keyword evidence="2" id="KW-1133">Transmembrane helix</keyword>
<accession>A0A074N307</accession>
<sequence>MIGAAQTFPSSAQDTGGAAGPAGTVTDPDAVAPEGWEKLREAGDIQFAPVDIPDIPPPEPTWFSRAIDALLQFLGTILQPVAGFIANFWWLFAIAAAALALYFLARLYGPLARTARASAATGAIADAPDWRPDESESLALLEDADRLAAEGRFDEATHLLLMRSVGQIAAARPDWVEPSSTARELAALPALPDAARAAFRVVADRVERSLFALRSLDRADWEAARAAYAEFALAKLDGRHAA</sequence>